<dbReference type="Pfam" id="PF13460">
    <property type="entry name" value="NAD_binding_10"/>
    <property type="match status" value="1"/>
</dbReference>
<dbReference type="EMBL" id="CP088148">
    <property type="protein sequence ID" value="UTU55016.1"/>
    <property type="molecule type" value="Genomic_DNA"/>
</dbReference>
<dbReference type="PANTHER" id="PTHR12126:SF11">
    <property type="entry name" value="NADH DEHYDROGENASE [UBIQUINONE] 1 ALPHA SUBCOMPLEX SUBUNIT 9, MITOCHONDRIAL"/>
    <property type="match status" value="1"/>
</dbReference>
<reference evidence="3 4" key="1">
    <citation type="journal article" date="2022" name="Microbiol. Resour. Announc.">
        <title>Complete Genome Sequence of Mesorhizobium ciceri Strain R30, a Rhizobium Used as a Commercial Inoculant for Chickpea in Argentina.</title>
        <authorList>
            <person name="Foresto E."/>
            <person name="Revale S."/>
            <person name="Primo E."/>
            <person name="Nievas F."/>
            <person name="Carezzano E."/>
            <person name="Puente M."/>
            <person name="Alzari P."/>
            <person name="Mart M."/>
            <person name="Ben-Assaya M."/>
            <person name="Mornico D."/>
            <person name="Santoro M."/>
            <person name="Mart F."/>
            <person name="Giordano W."/>
            <person name="Bogino P."/>
        </authorList>
    </citation>
    <scope>NUCLEOTIDE SEQUENCE [LARGE SCALE GENOMIC DNA]</scope>
    <source>
        <strain evidence="3 4">R30</strain>
    </source>
</reference>
<dbReference type="GO" id="GO:0044877">
    <property type="term" value="F:protein-containing complex binding"/>
    <property type="evidence" value="ECO:0007669"/>
    <property type="project" value="TreeGrafter"/>
</dbReference>
<geneLocation type="plasmid" evidence="3 4">
    <name>unnamed</name>
</geneLocation>
<dbReference type="SUPFAM" id="SSF51735">
    <property type="entry name" value="NAD(P)-binding Rossmann-fold domains"/>
    <property type="match status" value="1"/>
</dbReference>
<evidence type="ECO:0000259" key="2">
    <source>
        <dbReference type="Pfam" id="PF13460"/>
    </source>
</evidence>
<evidence type="ECO:0000313" key="4">
    <source>
        <dbReference type="Proteomes" id="UP001060070"/>
    </source>
</evidence>
<keyword evidence="3" id="KW-0614">Plasmid</keyword>
<keyword evidence="1" id="KW-0812">Transmembrane</keyword>
<feature type="domain" description="NAD(P)-binding" evidence="2">
    <location>
        <begin position="7"/>
        <end position="149"/>
    </location>
</feature>
<keyword evidence="4" id="KW-1185">Reference proteome</keyword>
<name>A0AB38TMF9_9HYPH</name>
<evidence type="ECO:0000313" key="3">
    <source>
        <dbReference type="EMBL" id="UTU55016.1"/>
    </source>
</evidence>
<dbReference type="PANTHER" id="PTHR12126">
    <property type="entry name" value="NADH-UBIQUINONE OXIDOREDUCTASE 39 KDA SUBUNIT-RELATED"/>
    <property type="match status" value="1"/>
</dbReference>
<dbReference type="InterPro" id="IPR051207">
    <property type="entry name" value="ComplexI_NDUFA9_subunit"/>
</dbReference>
<keyword evidence="1" id="KW-0472">Membrane</keyword>
<dbReference type="InterPro" id="IPR036291">
    <property type="entry name" value="NAD(P)-bd_dom_sf"/>
</dbReference>
<sequence length="428" mass="45272">MRVLVTGASGLIGASLCARLAADGYEIVRVLHRAGAAPFRGLPPVLLDMAKALQTQDWSPHLIGIDAVVNCAGVLQDSAQESTGGVHAGGASALFAACEQAGVRKVIHFSAIGVDRLQPSAFSATKLAGDQALMARDLDWVILRPSVVLGRPAFGASALFRGLAALPLLPVMPSTGRLQVVQLDDVIATVLHFLRPDSASHLALDLAGPEALPMRKVVGLYRRWLGSRPAGEFTLPGSVAAGLYRVGDAAALLGWRPPMRSNAAKEIVRGAVGDPQAWITATGIQPSSLEAALKLNPATVQERWFARLYFVKPAIFTVLPFFWIMTGIISLTTGWRRGVDLLVGTAIGPLAEPAVIAGALADMAVGALIAWRPTSRLGLFGAIAVALFYAIVGTMLRPELWNEPLGPFLKILPILVLHFVALAVLEER</sequence>
<dbReference type="InterPro" id="IPR016040">
    <property type="entry name" value="NAD(P)-bd_dom"/>
</dbReference>
<organism evidence="3 4">
    <name type="scientific">Mesorhizobium ciceri</name>
    <dbReference type="NCBI Taxonomy" id="39645"/>
    <lineage>
        <taxon>Bacteria</taxon>
        <taxon>Pseudomonadati</taxon>
        <taxon>Pseudomonadota</taxon>
        <taxon>Alphaproteobacteria</taxon>
        <taxon>Hyphomicrobiales</taxon>
        <taxon>Phyllobacteriaceae</taxon>
        <taxon>Mesorhizobium</taxon>
    </lineage>
</organism>
<dbReference type="Pfam" id="PF13781">
    <property type="entry name" value="DoxX_3"/>
    <property type="match status" value="1"/>
</dbReference>
<feature type="transmembrane region" description="Helical" evidence="1">
    <location>
        <begin position="341"/>
        <end position="371"/>
    </location>
</feature>
<dbReference type="Gene3D" id="3.40.50.720">
    <property type="entry name" value="NAD(P)-binding Rossmann-like Domain"/>
    <property type="match status" value="1"/>
</dbReference>
<protein>
    <submittedName>
        <fullName evidence="3">SDR family oxidoreductase</fullName>
    </submittedName>
</protein>
<feature type="transmembrane region" description="Helical" evidence="1">
    <location>
        <begin position="408"/>
        <end position="425"/>
    </location>
</feature>
<dbReference type="Proteomes" id="UP001060070">
    <property type="component" value="Plasmid unnamed"/>
</dbReference>
<dbReference type="InterPro" id="IPR025695">
    <property type="entry name" value="DoxX-like"/>
</dbReference>
<dbReference type="RefSeq" id="WP_024505777.1">
    <property type="nucleotide sequence ID" value="NZ_CP088148.1"/>
</dbReference>
<proteinExistence type="predicted"/>
<evidence type="ECO:0000256" key="1">
    <source>
        <dbReference type="SAM" id="Phobius"/>
    </source>
</evidence>
<accession>A0AB38TMF9</accession>
<gene>
    <name evidence="3" type="ORF">LRP29_32255</name>
</gene>
<feature type="transmembrane region" description="Helical" evidence="1">
    <location>
        <begin position="304"/>
        <end position="329"/>
    </location>
</feature>
<keyword evidence="1" id="KW-1133">Transmembrane helix</keyword>
<dbReference type="AlphaFoldDB" id="A0AB38TMF9"/>
<feature type="transmembrane region" description="Helical" evidence="1">
    <location>
        <begin position="377"/>
        <end position="396"/>
    </location>
</feature>